<dbReference type="EC" id="1.5.-.-" evidence="10"/>
<dbReference type="InterPro" id="IPR029063">
    <property type="entry name" value="SAM-dependent_MTases_sf"/>
</dbReference>
<keyword evidence="6 10" id="KW-0819">tRNA processing</keyword>
<comment type="cofactor">
    <cofactor evidence="10">
        <name>FAD</name>
        <dbReference type="ChEBI" id="CHEBI:57692"/>
    </cofactor>
</comment>
<reference evidence="13 14" key="1">
    <citation type="journal article" date="2019" name="Int. J. Syst. Evol. Microbiol.">
        <title>The Global Catalogue of Microorganisms (GCM) 10K type strain sequencing project: providing services to taxonomists for standard genome sequencing and annotation.</title>
        <authorList>
            <consortium name="The Broad Institute Genomics Platform"/>
            <consortium name="The Broad Institute Genome Sequencing Center for Infectious Disease"/>
            <person name="Wu L."/>
            <person name="Ma J."/>
        </authorList>
    </citation>
    <scope>NUCLEOTIDE SEQUENCE [LARGE SCALE GENOMIC DNA]</scope>
    <source>
        <strain evidence="13 14">JCM 14330</strain>
    </source>
</reference>
<dbReference type="Gene3D" id="3.30.9.10">
    <property type="entry name" value="D-Amino Acid Oxidase, subunit A, domain 2"/>
    <property type="match status" value="1"/>
</dbReference>
<evidence type="ECO:0000256" key="7">
    <source>
        <dbReference type="ARBA" id="ARBA00022827"/>
    </source>
</evidence>
<comment type="subcellular location">
    <subcellularLocation>
        <location evidence="10">Cytoplasm</location>
    </subcellularLocation>
</comment>
<comment type="caution">
    <text evidence="13">The sequence shown here is derived from an EMBL/GenBank/DDBJ whole genome shotgun (WGS) entry which is preliminary data.</text>
</comment>
<keyword evidence="7 10" id="KW-0274">FAD</keyword>
<keyword evidence="5 10" id="KW-0949">S-adenosyl-L-methionine</keyword>
<evidence type="ECO:0000313" key="14">
    <source>
        <dbReference type="Proteomes" id="UP001501706"/>
    </source>
</evidence>
<organism evidence="13 14">
    <name type="scientific">Pigmentiphaga daeguensis</name>
    <dbReference type="NCBI Taxonomy" id="414049"/>
    <lineage>
        <taxon>Bacteria</taxon>
        <taxon>Pseudomonadati</taxon>
        <taxon>Pseudomonadota</taxon>
        <taxon>Betaproteobacteria</taxon>
        <taxon>Burkholderiales</taxon>
        <taxon>Alcaligenaceae</taxon>
        <taxon>Pigmentiphaga</taxon>
    </lineage>
</organism>
<dbReference type="InterPro" id="IPR036188">
    <property type="entry name" value="FAD/NAD-bd_sf"/>
</dbReference>
<dbReference type="InterPro" id="IPR047785">
    <property type="entry name" value="tRNA_MNMC2"/>
</dbReference>
<dbReference type="EC" id="2.1.1.61" evidence="10"/>
<comment type="function">
    <text evidence="10">Catalyzes the last two steps in the biosynthesis of 5-methylaminomethyl-2-thiouridine (mnm(5)s(2)U) at the wobble position (U34) in tRNA. Catalyzes the FAD-dependent demodification of cmnm(5)s(2)U34 to nm(5)s(2)U34, followed by the transfer of a methyl group from S-adenosyl-L-methionine to nm(5)s(2)U34, to form mnm(5)s(2)U34.</text>
</comment>
<evidence type="ECO:0000256" key="4">
    <source>
        <dbReference type="ARBA" id="ARBA00022679"/>
    </source>
</evidence>
<keyword evidence="8 10" id="KW-0560">Oxidoreductase</keyword>
<dbReference type="PANTHER" id="PTHR13847:SF283">
    <property type="entry name" value="TRNA 5-METHYLAMINOMETHYL-2-THIOURIDINE BIOSYNTHESIS BIFUNCTIONAL PROTEIN MNMC"/>
    <property type="match status" value="1"/>
</dbReference>
<comment type="catalytic activity">
    <reaction evidence="10">
        <text>5-aminomethyl-2-thiouridine(34) in tRNA + S-adenosyl-L-methionine = 5-methylaminomethyl-2-thiouridine(34) in tRNA + S-adenosyl-L-homocysteine + H(+)</text>
        <dbReference type="Rhea" id="RHEA:19569"/>
        <dbReference type="Rhea" id="RHEA-COMP:10195"/>
        <dbReference type="Rhea" id="RHEA-COMP:10197"/>
        <dbReference type="ChEBI" id="CHEBI:15378"/>
        <dbReference type="ChEBI" id="CHEBI:57856"/>
        <dbReference type="ChEBI" id="CHEBI:59789"/>
        <dbReference type="ChEBI" id="CHEBI:74454"/>
        <dbReference type="ChEBI" id="CHEBI:74455"/>
        <dbReference type="EC" id="2.1.1.61"/>
    </reaction>
</comment>
<dbReference type="EMBL" id="BAAAEN010000011">
    <property type="protein sequence ID" value="GAA0511607.1"/>
    <property type="molecule type" value="Genomic_DNA"/>
</dbReference>
<dbReference type="InterPro" id="IPR017610">
    <property type="entry name" value="tRNA_S-uridine_synth_MnmC_C"/>
</dbReference>
<keyword evidence="2 10" id="KW-0489">Methyltransferase</keyword>
<comment type="similarity">
    <text evidence="10">In the C-terminal section; belongs to the DAO family.</text>
</comment>
<dbReference type="NCBIfam" id="TIGR03197">
    <property type="entry name" value="MnmC_Cterm"/>
    <property type="match status" value="1"/>
</dbReference>
<keyword evidence="1 10" id="KW-0963">Cytoplasm</keyword>
<evidence type="ECO:0000256" key="2">
    <source>
        <dbReference type="ARBA" id="ARBA00022603"/>
    </source>
</evidence>
<feature type="region of interest" description="tRNA (mnm(5)s(2)U34)-methyltransferase" evidence="10">
    <location>
        <begin position="1"/>
        <end position="235"/>
    </location>
</feature>
<keyword evidence="14" id="KW-1185">Reference proteome</keyword>
<dbReference type="Pfam" id="PF01266">
    <property type="entry name" value="DAO"/>
    <property type="match status" value="1"/>
</dbReference>
<gene>
    <name evidence="10 13" type="primary">mnmC</name>
    <name evidence="13" type="ORF">GCM10009097_31120</name>
</gene>
<name>A0ABN1C4H3_9BURK</name>
<keyword evidence="3 10" id="KW-0285">Flavoprotein</keyword>
<evidence type="ECO:0000256" key="1">
    <source>
        <dbReference type="ARBA" id="ARBA00022490"/>
    </source>
</evidence>
<dbReference type="PANTHER" id="PTHR13847">
    <property type="entry name" value="SARCOSINE DEHYDROGENASE-RELATED"/>
    <property type="match status" value="1"/>
</dbReference>
<keyword evidence="9 10" id="KW-0511">Multifunctional enzyme</keyword>
<dbReference type="NCBIfam" id="NF033855">
    <property type="entry name" value="tRNA_MNMC2"/>
    <property type="match status" value="1"/>
</dbReference>
<evidence type="ECO:0000256" key="5">
    <source>
        <dbReference type="ARBA" id="ARBA00022691"/>
    </source>
</evidence>
<evidence type="ECO:0000259" key="11">
    <source>
        <dbReference type="Pfam" id="PF01266"/>
    </source>
</evidence>
<evidence type="ECO:0000313" key="13">
    <source>
        <dbReference type="EMBL" id="GAA0511607.1"/>
    </source>
</evidence>
<dbReference type="SUPFAM" id="SSF51971">
    <property type="entry name" value="Nucleotide-binding domain"/>
    <property type="match status" value="1"/>
</dbReference>
<accession>A0ABN1C4H3</accession>
<protein>
    <recommendedName>
        <fullName evidence="10">tRNA 5-methylaminomethyl-2-thiouridine biosynthesis bifunctional protein MnmC</fullName>
        <shortName evidence="10">tRNA mnm(5)s(2)U biosynthesis bifunctional protein</shortName>
    </recommendedName>
    <domain>
        <recommendedName>
            <fullName evidence="10">tRNA (mnm(5)s(2)U34)-methyltransferase</fullName>
            <ecNumber evidence="10">2.1.1.61</ecNumber>
        </recommendedName>
    </domain>
    <domain>
        <recommendedName>
            <fullName evidence="10">FAD-dependent cmnm(5)s(2)U34 oxidoreductase</fullName>
            <ecNumber evidence="10">1.5.-.-</ecNumber>
        </recommendedName>
    </domain>
</protein>
<dbReference type="InterPro" id="IPR023032">
    <property type="entry name" value="tRNA_MAMT_biosynth_bifunc_MnmC"/>
</dbReference>
<dbReference type="Proteomes" id="UP001501706">
    <property type="component" value="Unassembled WGS sequence"/>
</dbReference>
<sequence>MFTPLTPSRPAFDQDGLPYSPLYGDIYHAAQGALEQARHVFLAGNGLPERWRGRERFTVCETGFGLGLTFLALWRAWRDDPRRSRRLHVVSVEAHPFAREDLAELLRARVPAGWDDMAAQLLAQWPPLLPGLHRLDLDGGAVTLTLAFGLAEQIVPRLVLRADAFFLDGFKPSANPGMWSEPLMKALARLAAPDATAATWASAGAARRALQAAGFEVERREGFGGKLHMTVARHAPRFERRHAPAEPPSFAERHAIVVGAGIAGAGVAHALALRGWRVSVFDAAWTFPPQGGGHLAAALTPLLARDDSPRARLSRAGALRAAARWAPWMDGGIVARCGTVQQAKSDDKEAGMRAMLEELRFPADWVRPVTRDEASALAGCPTARGGVYFPGGLRVRPRLLGAALLSRPGIEVRAARVARIEALAADVPSGRRWRALDQEGATLAEAEIVVLANAAEAPRLLAASGLAADGELPGFFGQKAIAGQITLLPAQDAAWRPPRCVVAGDGYVLPAVDGACVAGSTYVHDASRAVVTAEGHAVNLDRAARLLPALAGAGLDPGAFTGWAGWRAVLPGRLPVIGESPVHGGLWAASGYASRGLSWSALGGDILAASLEGEPMVLEGDLLRMIAWR</sequence>
<evidence type="ECO:0000256" key="9">
    <source>
        <dbReference type="ARBA" id="ARBA00023268"/>
    </source>
</evidence>
<dbReference type="HAMAP" id="MF_01102">
    <property type="entry name" value="MnmC"/>
    <property type="match status" value="1"/>
</dbReference>
<evidence type="ECO:0000256" key="8">
    <source>
        <dbReference type="ARBA" id="ARBA00023002"/>
    </source>
</evidence>
<dbReference type="Pfam" id="PF05430">
    <property type="entry name" value="Methyltransf_30"/>
    <property type="match status" value="1"/>
</dbReference>
<proteinExistence type="inferred from homology"/>
<feature type="domain" description="FAD dependent oxidoreductase" evidence="11">
    <location>
        <begin position="255"/>
        <end position="609"/>
    </location>
</feature>
<dbReference type="InterPro" id="IPR008471">
    <property type="entry name" value="MnmC-like_methylTransf"/>
</dbReference>
<feature type="region of interest" description="FAD-dependent cmnm(5)s(2)U34 oxidoreductase" evidence="10">
    <location>
        <begin position="258"/>
        <end position="629"/>
    </location>
</feature>
<evidence type="ECO:0000259" key="12">
    <source>
        <dbReference type="Pfam" id="PF05430"/>
    </source>
</evidence>
<dbReference type="SUPFAM" id="SSF54373">
    <property type="entry name" value="FAD-linked reductases, C-terminal domain"/>
    <property type="match status" value="1"/>
</dbReference>
<keyword evidence="4 10" id="KW-0808">Transferase</keyword>
<dbReference type="Gene3D" id="3.40.50.150">
    <property type="entry name" value="Vaccinia Virus protein VP39"/>
    <property type="match status" value="1"/>
</dbReference>
<dbReference type="InterPro" id="IPR006076">
    <property type="entry name" value="FAD-dep_OxRdtase"/>
</dbReference>
<dbReference type="Gene3D" id="3.50.50.60">
    <property type="entry name" value="FAD/NAD(P)-binding domain"/>
    <property type="match status" value="1"/>
</dbReference>
<comment type="similarity">
    <text evidence="10">In the N-terminal section; belongs to the methyltransferase superfamily. tRNA (mnm(5)s(2)U34)-methyltransferase family.</text>
</comment>
<evidence type="ECO:0000256" key="10">
    <source>
        <dbReference type="HAMAP-Rule" id="MF_01102"/>
    </source>
</evidence>
<feature type="domain" description="MnmC-like methyltransferase" evidence="12">
    <location>
        <begin position="115"/>
        <end position="234"/>
    </location>
</feature>
<evidence type="ECO:0000256" key="3">
    <source>
        <dbReference type="ARBA" id="ARBA00022630"/>
    </source>
</evidence>
<evidence type="ECO:0000256" key="6">
    <source>
        <dbReference type="ARBA" id="ARBA00022694"/>
    </source>
</evidence>